<dbReference type="Pfam" id="PF12146">
    <property type="entry name" value="Hydrolase_4"/>
    <property type="match status" value="1"/>
</dbReference>
<dbReference type="RefSeq" id="WP_248942396.1">
    <property type="nucleotide sequence ID" value="NZ_JAKIKS010000120.1"/>
</dbReference>
<name>A0ABT0LI57_9GAMM</name>
<dbReference type="SUPFAM" id="SSF53474">
    <property type="entry name" value="alpha/beta-Hydrolases"/>
    <property type="match status" value="1"/>
</dbReference>
<protein>
    <submittedName>
        <fullName evidence="2">Alpha/beta hydrolase</fullName>
    </submittedName>
</protein>
<feature type="domain" description="Serine aminopeptidase S33" evidence="1">
    <location>
        <begin position="70"/>
        <end position="123"/>
    </location>
</feature>
<evidence type="ECO:0000313" key="3">
    <source>
        <dbReference type="Proteomes" id="UP001203423"/>
    </source>
</evidence>
<proteinExistence type="predicted"/>
<evidence type="ECO:0000259" key="1">
    <source>
        <dbReference type="Pfam" id="PF12146"/>
    </source>
</evidence>
<dbReference type="InterPro" id="IPR022742">
    <property type="entry name" value="Hydrolase_4"/>
</dbReference>
<keyword evidence="2" id="KW-0378">Hydrolase</keyword>
<dbReference type="Proteomes" id="UP001203423">
    <property type="component" value="Unassembled WGS sequence"/>
</dbReference>
<dbReference type="GO" id="GO:0016787">
    <property type="term" value="F:hydrolase activity"/>
    <property type="evidence" value="ECO:0007669"/>
    <property type="project" value="UniProtKB-KW"/>
</dbReference>
<reference evidence="2 3" key="1">
    <citation type="submission" date="2022-01" db="EMBL/GenBank/DDBJ databases">
        <title>Whole genome-based taxonomy of the Shewanellaceae.</title>
        <authorList>
            <person name="Martin-Rodriguez A.J."/>
        </authorList>
    </citation>
    <scope>NUCLEOTIDE SEQUENCE [LARGE SCALE GENOMIC DNA]</scope>
    <source>
        <strain evidence="2 3">DSM 17177</strain>
    </source>
</reference>
<dbReference type="EMBL" id="JAKIKS010000120">
    <property type="protein sequence ID" value="MCL1126987.1"/>
    <property type="molecule type" value="Genomic_DNA"/>
</dbReference>
<dbReference type="Gene3D" id="3.40.50.1820">
    <property type="entry name" value="alpha/beta hydrolase"/>
    <property type="match status" value="1"/>
</dbReference>
<gene>
    <name evidence="2" type="ORF">L2764_21535</name>
</gene>
<dbReference type="InterPro" id="IPR029058">
    <property type="entry name" value="AB_hydrolase_fold"/>
</dbReference>
<organism evidence="2 3">
    <name type="scientific">Shewanella surugensis</name>
    <dbReference type="NCBI Taxonomy" id="212020"/>
    <lineage>
        <taxon>Bacteria</taxon>
        <taxon>Pseudomonadati</taxon>
        <taxon>Pseudomonadota</taxon>
        <taxon>Gammaproteobacteria</taxon>
        <taxon>Alteromonadales</taxon>
        <taxon>Shewanellaceae</taxon>
        <taxon>Shewanella</taxon>
    </lineage>
</organism>
<keyword evidence="3" id="KW-1185">Reference proteome</keyword>
<evidence type="ECO:0000313" key="2">
    <source>
        <dbReference type="EMBL" id="MCL1126987.1"/>
    </source>
</evidence>
<accession>A0ABT0LI57</accession>
<sequence>MLKVIQGIMQLTGLISPKLSAHLALYLCSKPKKHTDSNREKEQLNQGNKLTYKGALGTNNIAWSWGKGPVVILCHGWEARGSKMATLAMEIANAGFQAIAIDCTAHGYSAGKRSNFDIMARDIPFTPSHHNFHKFLLLWDIRWAV</sequence>
<comment type="caution">
    <text evidence="2">The sequence shown here is derived from an EMBL/GenBank/DDBJ whole genome shotgun (WGS) entry which is preliminary data.</text>
</comment>